<dbReference type="InterPro" id="IPR036388">
    <property type="entry name" value="WH-like_DNA-bd_sf"/>
</dbReference>
<dbReference type="Gene3D" id="1.10.10.10">
    <property type="entry name" value="Winged helix-like DNA-binding domain superfamily/Winged helix DNA-binding domain"/>
    <property type="match status" value="1"/>
</dbReference>
<dbReference type="Gene3D" id="3.30.565.60">
    <property type="match status" value="1"/>
</dbReference>
<dbReference type="Proteomes" id="UP001060368">
    <property type="component" value="Chromosome"/>
</dbReference>
<dbReference type="GeneID" id="74308478"/>
<evidence type="ECO:0000313" key="1">
    <source>
        <dbReference type="EMBL" id="UUX92110.1"/>
    </source>
</evidence>
<reference evidence="1" key="1">
    <citation type="submission" date="2022-04" db="EMBL/GenBank/DDBJ databases">
        <title>Complete genome of Methanoplanus endosymbiosus DSM 3599.</title>
        <authorList>
            <person name="Chen S.-C."/>
            <person name="You Y.-T."/>
            <person name="Zhou Y.-Z."/>
            <person name="Lai M.-C."/>
        </authorList>
    </citation>
    <scope>NUCLEOTIDE SEQUENCE</scope>
    <source>
        <strain evidence="1">DSM 3599</strain>
    </source>
</reference>
<dbReference type="AlphaFoldDB" id="A0A9E7PLH0"/>
<evidence type="ECO:0000313" key="2">
    <source>
        <dbReference type="Proteomes" id="UP001060368"/>
    </source>
</evidence>
<evidence type="ECO:0008006" key="3">
    <source>
        <dbReference type="Google" id="ProtNLM"/>
    </source>
</evidence>
<proteinExistence type="predicted"/>
<dbReference type="PANTHER" id="PTHR30595">
    <property type="entry name" value="GLPR-RELATED TRANSCRIPTIONAL REPRESSOR"/>
    <property type="match status" value="1"/>
</dbReference>
<name>A0A9E7PLH0_9EURY</name>
<dbReference type="KEGG" id="mend:L6E24_12210"/>
<dbReference type="PANTHER" id="PTHR30595:SF6">
    <property type="entry name" value="SCHLAFEN ALBA-2 DOMAIN-CONTAINING PROTEIN"/>
    <property type="match status" value="1"/>
</dbReference>
<dbReference type="InterPro" id="IPR038475">
    <property type="entry name" value="RecG_C_sf"/>
</dbReference>
<sequence length="203" mass="23433">MLLNAVVHQDYFKSNRQTQIKIFDDHIWFYNPMGPPKRITIKDLHSPHSSVPCNPLIVNMMCRANFIEFWGSGIERISKEFLEAGLPEPEFKEEMDGFSVYFRKNAKTTETVETGDAEVTDNVKPLINTRLSIQDIIMEKNLNERQIRAVEYVINNGEISNKIYRELNSVSSGTTKRELIELESMKILKQAGKGRTTTYRLNS</sequence>
<keyword evidence="2" id="KW-1185">Reference proteome</keyword>
<accession>A0A9E7PLH0</accession>
<dbReference type="RefSeq" id="WP_257742262.1">
    <property type="nucleotide sequence ID" value="NZ_CP096115.1"/>
</dbReference>
<dbReference type="EMBL" id="CP096115">
    <property type="protein sequence ID" value="UUX92110.1"/>
    <property type="molecule type" value="Genomic_DNA"/>
</dbReference>
<protein>
    <recommendedName>
        <fullName evidence="3">ATP-dependent DNA helicase RecG C-terminal domain-containing protein</fullName>
    </recommendedName>
</protein>
<organism evidence="1 2">
    <name type="scientific">Methanoplanus endosymbiosus</name>
    <dbReference type="NCBI Taxonomy" id="33865"/>
    <lineage>
        <taxon>Archaea</taxon>
        <taxon>Methanobacteriati</taxon>
        <taxon>Methanobacteriota</taxon>
        <taxon>Stenosarchaea group</taxon>
        <taxon>Methanomicrobia</taxon>
        <taxon>Methanomicrobiales</taxon>
        <taxon>Methanomicrobiaceae</taxon>
        <taxon>Methanoplanus</taxon>
    </lineage>
</organism>
<gene>
    <name evidence="1" type="ORF">L6E24_12210</name>
</gene>
<dbReference type="Pfam" id="PF13749">
    <property type="entry name" value="HATPase_c_4"/>
    <property type="match status" value="1"/>
</dbReference>